<proteinExistence type="predicted"/>
<evidence type="ECO:0000313" key="2">
    <source>
        <dbReference type="EMBL" id="PPR02552.1"/>
    </source>
</evidence>
<comment type="caution">
    <text evidence="2">The sequence shown here is derived from an EMBL/GenBank/DDBJ whole genome shotgun (WGS) entry which is preliminary data.</text>
</comment>
<organism evidence="2 3">
    <name type="scientific">Gymnopilus dilepis</name>
    <dbReference type="NCBI Taxonomy" id="231916"/>
    <lineage>
        <taxon>Eukaryota</taxon>
        <taxon>Fungi</taxon>
        <taxon>Dikarya</taxon>
        <taxon>Basidiomycota</taxon>
        <taxon>Agaricomycotina</taxon>
        <taxon>Agaricomycetes</taxon>
        <taxon>Agaricomycetidae</taxon>
        <taxon>Agaricales</taxon>
        <taxon>Agaricineae</taxon>
        <taxon>Hymenogastraceae</taxon>
        <taxon>Gymnopilus</taxon>
    </lineage>
</organism>
<evidence type="ECO:0000256" key="1">
    <source>
        <dbReference type="SAM" id="MobiDB-lite"/>
    </source>
</evidence>
<dbReference type="AlphaFoldDB" id="A0A409YHU2"/>
<feature type="compositionally biased region" description="Low complexity" evidence="1">
    <location>
        <begin position="181"/>
        <end position="206"/>
    </location>
</feature>
<gene>
    <name evidence="2" type="ORF">CVT26_012020</name>
</gene>
<protein>
    <submittedName>
        <fullName evidence="2">Uncharacterized protein</fullName>
    </submittedName>
</protein>
<sequence length="564" mass="62178">MDNALTFIQLRTREWVEPRQRLRSQTFNLKLRTSSVLKQLKVHQYYKCNDPIDPAPKDALQSQQEIAVQSLPLAYLVSAGCSTFSDLIHWGGLRSSIFPVDINPHLWLLVSPEIHSRRPTTQKFYAYGRPFTMIVKQPLPEDPTPSDAPPSYDALTDIPSSSGPVQDYKAPLTDQSTPIASSSRSVPPSPSTTYPPKSPTSPSASTKGKARAANWFSFTTSAEARTAREVRNTVLGLVRDLVQEYVSNPTQTSGILQSCADACSSHSLSFSSLLQEKSIEEHTPLYWAIVKRPPDERNQEEDLQGPDLLTSLISYATPLSKETITELRLACLATSDQALFQRLRQSPEFAPVSGSDQMLLGGTIPPEEVQLEDMAEEGGGAFAVNIVIPQFHKRMVVSKEIAVEFIARSRMWRLAFFIAPETRHRRPAEPKPGSWCIALSLVENSPPTSVDSRLLISEAKVPKSSDLSRPDSSDSIPTSPRSPFRLGVGGSRTKSTIAIRLQSSQQLEAASRRSPAKSIVVPLEDSALGANLQYGNSPYIGPDEKLRLRFEARLGKPDAECIIC</sequence>
<dbReference type="Proteomes" id="UP000284706">
    <property type="component" value="Unassembled WGS sequence"/>
</dbReference>
<accession>A0A409YHU2</accession>
<reference evidence="2 3" key="1">
    <citation type="journal article" date="2018" name="Evol. Lett.">
        <title>Horizontal gene cluster transfer increased hallucinogenic mushroom diversity.</title>
        <authorList>
            <person name="Reynolds H.T."/>
            <person name="Vijayakumar V."/>
            <person name="Gluck-Thaler E."/>
            <person name="Korotkin H.B."/>
            <person name="Matheny P.B."/>
            <person name="Slot J.C."/>
        </authorList>
    </citation>
    <scope>NUCLEOTIDE SEQUENCE [LARGE SCALE GENOMIC DNA]</scope>
    <source>
        <strain evidence="2 3">SRW20</strain>
    </source>
</reference>
<keyword evidence="3" id="KW-1185">Reference proteome</keyword>
<dbReference type="InParanoid" id="A0A409YHU2"/>
<name>A0A409YHU2_9AGAR</name>
<feature type="region of interest" description="Disordered" evidence="1">
    <location>
        <begin position="461"/>
        <end position="490"/>
    </location>
</feature>
<feature type="region of interest" description="Disordered" evidence="1">
    <location>
        <begin position="136"/>
        <end position="209"/>
    </location>
</feature>
<dbReference type="OrthoDB" id="2959034at2759"/>
<dbReference type="EMBL" id="NHYE01000841">
    <property type="protein sequence ID" value="PPR02552.1"/>
    <property type="molecule type" value="Genomic_DNA"/>
</dbReference>
<feature type="compositionally biased region" description="Basic and acidic residues" evidence="1">
    <location>
        <begin position="461"/>
        <end position="472"/>
    </location>
</feature>
<evidence type="ECO:0000313" key="3">
    <source>
        <dbReference type="Proteomes" id="UP000284706"/>
    </source>
</evidence>